<comment type="caution">
    <text evidence="3">The sequence shown here is derived from an EMBL/GenBank/DDBJ whole genome shotgun (WGS) entry which is preliminary data.</text>
</comment>
<dbReference type="Pfam" id="PF15995">
    <property type="entry name" value="DUF4771"/>
    <property type="match status" value="1"/>
</dbReference>
<feature type="compositionally biased region" description="Pro residues" evidence="1">
    <location>
        <begin position="234"/>
        <end position="246"/>
    </location>
</feature>
<reference evidence="3 4" key="1">
    <citation type="submission" date="2024-06" db="EMBL/GenBank/DDBJ databases">
        <title>A chromosome-level genome assembly of beet webworm, Loxostege sticticalis.</title>
        <authorList>
            <person name="Zhang Y."/>
        </authorList>
    </citation>
    <scope>NUCLEOTIDE SEQUENCE [LARGE SCALE GENOMIC DNA]</scope>
    <source>
        <strain evidence="3">AQ028</strain>
        <tissue evidence="3">Male pupae</tissue>
    </source>
</reference>
<organism evidence="3 4">
    <name type="scientific">Loxostege sticticalis</name>
    <name type="common">Beet webworm moth</name>
    <dbReference type="NCBI Taxonomy" id="481309"/>
    <lineage>
        <taxon>Eukaryota</taxon>
        <taxon>Metazoa</taxon>
        <taxon>Ecdysozoa</taxon>
        <taxon>Arthropoda</taxon>
        <taxon>Hexapoda</taxon>
        <taxon>Insecta</taxon>
        <taxon>Pterygota</taxon>
        <taxon>Neoptera</taxon>
        <taxon>Endopterygota</taxon>
        <taxon>Lepidoptera</taxon>
        <taxon>Glossata</taxon>
        <taxon>Ditrysia</taxon>
        <taxon>Pyraloidea</taxon>
        <taxon>Crambidae</taxon>
        <taxon>Pyraustinae</taxon>
        <taxon>Loxostege</taxon>
    </lineage>
</organism>
<dbReference type="PANTHER" id="PTHR41967:SF6">
    <property type="entry name" value="FI19406P1-RELATED"/>
    <property type="match status" value="1"/>
</dbReference>
<dbReference type="AlphaFoldDB" id="A0ABD0TM54"/>
<evidence type="ECO:0000256" key="1">
    <source>
        <dbReference type="SAM" id="MobiDB-lite"/>
    </source>
</evidence>
<feature type="domain" description="DUF4771" evidence="2">
    <location>
        <begin position="516"/>
        <end position="645"/>
    </location>
</feature>
<sequence length="680" mass="79476">MGQQKYGPETSHEERANRRLQIVYAGKMRERQIFMQELKEYRKRKDKKVFNSVKTSIGPIWYQALSVPQRTALDALEFSIYQDLLEGRPVRTAKLMRELGLYPRPNHIDLMNCLYLGRNDPKEMLAQLFTMTYGHNIDGKRSSYNLNARLMLSGILYLGLKNLITLLKERFRPDKQETQKQPKPKPKPEPPLASPYLQKLIAPLYEPPQKKRPPPPPLPNLDDLNEPYEEEPPIPKPPPPPPPPPPPKKRLPRSYCDNLAGIMTIEPYSSVTTLAMKTVTRTSHRRKGGSKLCITEVKKTYGMVCNRKKTVRRKKPVAPSTGMWNSQYTINGVYQVLGKTVFVLGSVVTLPPMGELIHGGYRLLNGEYINIHCGFRAQPPPPKPDPCDCLKTWEEQIFKYVKGTKCYCEHFYDYGNEGTFPLEELQFFQKPTKHMPFKFNYETIYDIDPKRLHVEKEFKNLWETESLLRVDDGTVVVKKDNKKKKAKRSSTTCLGQNPKPEDYLKCALRLMRRVNIAARLPDIHLVPELKEWMRRRIHGPYTVTQRAEFVRKSSVYWQMFQTLASKDFGHVSPPKDPTYSGHTNWVHKHELNEKFKSYTYKYRLALFRSLARVNNLMWPTMYQAQFPDKKFREIYFSYLFGRIEDLQLMHPYSTRETAERKFRIAKKRYCCIPAGIETED</sequence>
<dbReference type="SUPFAM" id="SSF101447">
    <property type="entry name" value="Formin homology 2 domain (FH2 domain)"/>
    <property type="match status" value="1"/>
</dbReference>
<protein>
    <recommendedName>
        <fullName evidence="2">DUF4771 domain-containing protein</fullName>
    </recommendedName>
</protein>
<feature type="region of interest" description="Disordered" evidence="1">
    <location>
        <begin position="206"/>
        <end position="254"/>
    </location>
</feature>
<evidence type="ECO:0000313" key="4">
    <source>
        <dbReference type="Proteomes" id="UP001549921"/>
    </source>
</evidence>
<feature type="compositionally biased region" description="Acidic residues" evidence="1">
    <location>
        <begin position="223"/>
        <end position="232"/>
    </location>
</feature>
<evidence type="ECO:0000259" key="2">
    <source>
        <dbReference type="Pfam" id="PF15995"/>
    </source>
</evidence>
<dbReference type="Proteomes" id="UP001549921">
    <property type="component" value="Unassembled WGS sequence"/>
</dbReference>
<feature type="region of interest" description="Disordered" evidence="1">
    <location>
        <begin position="171"/>
        <end position="194"/>
    </location>
</feature>
<dbReference type="InterPro" id="IPR031936">
    <property type="entry name" value="DUF4771"/>
</dbReference>
<accession>A0ABD0TM54</accession>
<name>A0ABD0TM54_LOXSC</name>
<gene>
    <name evidence="3" type="ORF">ABMA28_012229</name>
</gene>
<evidence type="ECO:0000313" key="3">
    <source>
        <dbReference type="EMBL" id="KAL0850423.1"/>
    </source>
</evidence>
<proteinExistence type="predicted"/>
<dbReference type="EMBL" id="JBEDNZ010000003">
    <property type="protein sequence ID" value="KAL0850423.1"/>
    <property type="molecule type" value="Genomic_DNA"/>
</dbReference>
<dbReference type="PANTHER" id="PTHR41967">
    <property type="entry name" value="FI19406P1-RELATED"/>
    <property type="match status" value="1"/>
</dbReference>
<feature type="compositionally biased region" description="Basic and acidic residues" evidence="1">
    <location>
        <begin position="171"/>
        <end position="180"/>
    </location>
</feature>